<feature type="domain" description="Protein kinase" evidence="6">
    <location>
        <begin position="94"/>
        <end position="366"/>
    </location>
</feature>
<accession>A0A419EWS4</accession>
<dbReference type="Pfam" id="PF03781">
    <property type="entry name" value="FGE-sulfatase"/>
    <property type="match status" value="1"/>
</dbReference>
<feature type="region of interest" description="Disordered" evidence="4">
    <location>
        <begin position="401"/>
        <end position="435"/>
    </location>
</feature>
<organism evidence="7 8">
    <name type="scientific">Candidatus Abyssobacteria bacterium SURF_17</name>
    <dbReference type="NCBI Taxonomy" id="2093361"/>
    <lineage>
        <taxon>Bacteria</taxon>
        <taxon>Pseudomonadati</taxon>
        <taxon>Candidatus Hydrogenedentota</taxon>
        <taxon>Candidatus Abyssobacteria</taxon>
    </lineage>
</organism>
<feature type="transmembrane region" description="Helical" evidence="5">
    <location>
        <begin position="373"/>
        <end position="391"/>
    </location>
</feature>
<dbReference type="InterPro" id="IPR042095">
    <property type="entry name" value="SUMF_sf"/>
</dbReference>
<dbReference type="SMART" id="SM00220">
    <property type="entry name" value="S_TKc"/>
    <property type="match status" value="1"/>
</dbReference>
<dbReference type="CDD" id="cd14014">
    <property type="entry name" value="STKc_PknB_like"/>
    <property type="match status" value="1"/>
</dbReference>
<evidence type="ECO:0000259" key="6">
    <source>
        <dbReference type="PROSITE" id="PS50011"/>
    </source>
</evidence>
<dbReference type="InterPro" id="IPR017441">
    <property type="entry name" value="Protein_kinase_ATP_BS"/>
</dbReference>
<feature type="compositionally biased region" description="Basic and acidic residues" evidence="4">
    <location>
        <begin position="1"/>
        <end position="12"/>
    </location>
</feature>
<keyword evidence="5" id="KW-1133">Transmembrane helix</keyword>
<feature type="compositionally biased region" description="Polar residues" evidence="4">
    <location>
        <begin position="401"/>
        <end position="413"/>
    </location>
</feature>
<evidence type="ECO:0000313" key="7">
    <source>
        <dbReference type="EMBL" id="RJP69158.1"/>
    </source>
</evidence>
<dbReference type="InterPro" id="IPR016187">
    <property type="entry name" value="CTDL_fold"/>
</dbReference>
<evidence type="ECO:0000256" key="3">
    <source>
        <dbReference type="PROSITE-ProRule" id="PRU10141"/>
    </source>
</evidence>
<dbReference type="Gene3D" id="3.90.1580.10">
    <property type="entry name" value="paralog of FGE (formylglycine-generating enzyme)"/>
    <property type="match status" value="1"/>
</dbReference>
<comment type="caution">
    <text evidence="7">The sequence shown here is derived from an EMBL/GenBank/DDBJ whole genome shotgun (WGS) entry which is preliminary data.</text>
</comment>
<feature type="compositionally biased region" description="Basic and acidic residues" evidence="4">
    <location>
        <begin position="71"/>
        <end position="87"/>
    </location>
</feature>
<dbReference type="EMBL" id="QZKI01000085">
    <property type="protein sequence ID" value="RJP69158.1"/>
    <property type="molecule type" value="Genomic_DNA"/>
</dbReference>
<dbReference type="InterPro" id="IPR008271">
    <property type="entry name" value="Ser/Thr_kinase_AS"/>
</dbReference>
<dbReference type="InterPro" id="IPR011009">
    <property type="entry name" value="Kinase-like_dom_sf"/>
</dbReference>
<keyword evidence="1 3" id="KW-0547">Nucleotide-binding</keyword>
<dbReference type="PANTHER" id="PTHR23150">
    <property type="entry name" value="SULFATASE MODIFYING FACTOR 1, 2"/>
    <property type="match status" value="1"/>
</dbReference>
<protein>
    <recommendedName>
        <fullName evidence="6">Protein kinase domain-containing protein</fullName>
    </recommendedName>
</protein>
<gene>
    <name evidence="7" type="ORF">C4532_11345</name>
</gene>
<dbReference type="SUPFAM" id="SSF56112">
    <property type="entry name" value="Protein kinase-like (PK-like)"/>
    <property type="match status" value="1"/>
</dbReference>
<dbReference type="Gene3D" id="1.10.510.10">
    <property type="entry name" value="Transferase(Phosphotransferase) domain 1"/>
    <property type="match status" value="1"/>
</dbReference>
<keyword evidence="2 3" id="KW-0067">ATP-binding</keyword>
<evidence type="ECO:0000256" key="5">
    <source>
        <dbReference type="SAM" id="Phobius"/>
    </source>
</evidence>
<dbReference type="Proteomes" id="UP000285961">
    <property type="component" value="Unassembled WGS sequence"/>
</dbReference>
<dbReference type="PROSITE" id="PS50011">
    <property type="entry name" value="PROTEIN_KINASE_DOM"/>
    <property type="match status" value="1"/>
</dbReference>
<sequence>MEKRCVPADSRIRGSRKSIMDSPEESKRPGKARKDEDAVSVQSTPPPDESPEQSEKTPTPPEGEPPQAAQPDKEPPIEERYPDELKPGDAVGAYRVEKMIGRGGMATVYKAFDASKQRVVALKVLKRKYAASIKALARFDREFLALESLNHPNIVRVLDKGIERGINYFVMEYVDGASLSRLLRYRKLTFNTKALILLQAASALDYAHRKGIVHRDVKPDNILIDRTGRARIADFGIAQITRSHLPLTSITVVSSFMGTADYMAPEQRIDAKSVDHRADIFSFGVMLYETFTGRLPLGNFALPSHINPEVTKRMDGIILRALRQDPAERYQSMTELAEDLRREIQTSGLSRLKARLALVLQTESWKKIVNMRAIGAACLLAIMVGGALWLFSAIGRPNAPTGGSPSDLTSLQPDGSAAAAGTSTEPLPQQPPGAPKNMAFIPAGEFIMGSDSEFSNERPKRKIFLDAYYIDMYEVTNAEYKEFVDATGHRMPYEKAFWAEPFNWRNGTYPPGKGDHPVVLVDWHDAVAYARWAGKRLPTEAEWEKAARGTDSRIWPWGDKWDTNRSNTKESSVNTTQPVYLLSKGKSPYGCFNMAGNVMEWTADWYSDTYYAHAPSKNPPGPVTGAFKVARGGGWDSNINLYVRTGYRHYFSPDKESVSIGFRCVKDAGSK</sequence>
<evidence type="ECO:0000256" key="2">
    <source>
        <dbReference type="ARBA" id="ARBA00022840"/>
    </source>
</evidence>
<feature type="compositionally biased region" description="Basic and acidic residues" evidence="4">
    <location>
        <begin position="24"/>
        <end position="37"/>
    </location>
</feature>
<dbReference type="GO" id="GO:0120147">
    <property type="term" value="F:formylglycine-generating oxidase activity"/>
    <property type="evidence" value="ECO:0007669"/>
    <property type="project" value="TreeGrafter"/>
</dbReference>
<evidence type="ECO:0000313" key="8">
    <source>
        <dbReference type="Proteomes" id="UP000285961"/>
    </source>
</evidence>
<dbReference type="InterPro" id="IPR051043">
    <property type="entry name" value="Sulfatase_Mod_Factor_Kinase"/>
</dbReference>
<dbReference type="PANTHER" id="PTHR23150:SF19">
    <property type="entry name" value="FORMYLGLYCINE-GENERATING ENZYME"/>
    <property type="match status" value="1"/>
</dbReference>
<dbReference type="Gene3D" id="3.30.200.20">
    <property type="entry name" value="Phosphorylase Kinase, domain 1"/>
    <property type="match status" value="1"/>
</dbReference>
<dbReference type="InterPro" id="IPR000719">
    <property type="entry name" value="Prot_kinase_dom"/>
</dbReference>
<feature type="binding site" evidence="3">
    <location>
        <position position="123"/>
    </location>
    <ligand>
        <name>ATP</name>
        <dbReference type="ChEBI" id="CHEBI:30616"/>
    </ligand>
</feature>
<dbReference type="GO" id="GO:0005524">
    <property type="term" value="F:ATP binding"/>
    <property type="evidence" value="ECO:0007669"/>
    <property type="project" value="UniProtKB-UniRule"/>
</dbReference>
<dbReference type="InterPro" id="IPR005532">
    <property type="entry name" value="SUMF_dom"/>
</dbReference>
<proteinExistence type="predicted"/>
<dbReference type="Pfam" id="PF00069">
    <property type="entry name" value="Pkinase"/>
    <property type="match status" value="1"/>
</dbReference>
<dbReference type="PROSITE" id="PS00107">
    <property type="entry name" value="PROTEIN_KINASE_ATP"/>
    <property type="match status" value="1"/>
</dbReference>
<dbReference type="PROSITE" id="PS00108">
    <property type="entry name" value="PROTEIN_KINASE_ST"/>
    <property type="match status" value="1"/>
</dbReference>
<evidence type="ECO:0000256" key="1">
    <source>
        <dbReference type="ARBA" id="ARBA00022741"/>
    </source>
</evidence>
<dbReference type="AlphaFoldDB" id="A0A419EWS4"/>
<keyword evidence="5" id="KW-0812">Transmembrane</keyword>
<keyword evidence="5" id="KW-0472">Membrane</keyword>
<dbReference type="SUPFAM" id="SSF56436">
    <property type="entry name" value="C-type lectin-like"/>
    <property type="match status" value="1"/>
</dbReference>
<feature type="region of interest" description="Disordered" evidence="4">
    <location>
        <begin position="1"/>
        <end position="88"/>
    </location>
</feature>
<dbReference type="GO" id="GO:0004672">
    <property type="term" value="F:protein kinase activity"/>
    <property type="evidence" value="ECO:0007669"/>
    <property type="project" value="InterPro"/>
</dbReference>
<name>A0A419EWS4_9BACT</name>
<reference evidence="7 8" key="1">
    <citation type="journal article" date="2017" name="ISME J.">
        <title>Energy and carbon metabolisms in a deep terrestrial subsurface fluid microbial community.</title>
        <authorList>
            <person name="Momper L."/>
            <person name="Jungbluth S.P."/>
            <person name="Lee M.D."/>
            <person name="Amend J.P."/>
        </authorList>
    </citation>
    <scope>NUCLEOTIDE SEQUENCE [LARGE SCALE GENOMIC DNA]</scope>
    <source>
        <strain evidence="7">SURF_17</strain>
    </source>
</reference>
<evidence type="ECO:0000256" key="4">
    <source>
        <dbReference type="SAM" id="MobiDB-lite"/>
    </source>
</evidence>